<dbReference type="EMBL" id="JGWH01000051">
    <property type="protein sequence ID" value="KCV36815.1"/>
    <property type="molecule type" value="Genomic_DNA"/>
</dbReference>
<name>A0ABR4RI84_BORBO</name>
<gene>
    <name evidence="1" type="ORF">L490_4137</name>
</gene>
<accession>A0ABR4RI84</accession>
<evidence type="ECO:0000313" key="1">
    <source>
        <dbReference type="EMBL" id="KCV36815.1"/>
    </source>
</evidence>
<evidence type="ECO:0000313" key="2">
    <source>
        <dbReference type="Proteomes" id="UP000025756"/>
    </source>
</evidence>
<organism evidence="1 2">
    <name type="scientific">Bordetella bronchiseptica 00-P-2796</name>
    <dbReference type="NCBI Taxonomy" id="1331199"/>
    <lineage>
        <taxon>Bacteria</taxon>
        <taxon>Pseudomonadati</taxon>
        <taxon>Pseudomonadota</taxon>
        <taxon>Betaproteobacteria</taxon>
        <taxon>Burkholderiales</taxon>
        <taxon>Alcaligenaceae</taxon>
        <taxon>Bordetella</taxon>
    </lineage>
</organism>
<comment type="caution">
    <text evidence="1">The sequence shown here is derived from an EMBL/GenBank/DDBJ whole genome shotgun (WGS) entry which is preliminary data.</text>
</comment>
<dbReference type="Proteomes" id="UP000025756">
    <property type="component" value="Unassembled WGS sequence"/>
</dbReference>
<reference evidence="1 2" key="1">
    <citation type="submission" date="2014-03" db="EMBL/GenBank/DDBJ databases">
        <title>Genome sequence of Bordetella bronchiseptica.</title>
        <authorList>
            <person name="Harvill E."/>
            <person name="Goodfield L.L."/>
            <person name="Ivanov Y.V."/>
            <person name="Meyer J.A."/>
            <person name="Muse S.J."/>
            <person name="Jacobs N."/>
            <person name="Bendor L."/>
            <person name="Smallridge W.E."/>
            <person name="Brinkac L.M."/>
            <person name="Sanka R."/>
            <person name="Kim M."/>
            <person name="Losada L."/>
        </authorList>
    </citation>
    <scope>NUCLEOTIDE SEQUENCE [LARGE SCALE GENOMIC DNA]</scope>
    <source>
        <strain evidence="1 2">00-P-2796</strain>
    </source>
</reference>
<keyword evidence="2" id="KW-1185">Reference proteome</keyword>
<protein>
    <submittedName>
        <fullName evidence="1">Uncharacterized protein</fullName>
    </submittedName>
</protein>
<sequence length="68" mass="7616">MLVRHDDDHVLWSDFHALPLCIDTACACGRRWRRLSRRGRRLVSVACRSGTPLVAPAPWGQAPRALPA</sequence>
<proteinExistence type="predicted"/>